<name>A0A176W8J6_MARPO</name>
<gene>
    <name evidence="3" type="ORF">AXG93_3102s1660</name>
</gene>
<comment type="caution">
    <text evidence="3">The sequence shown here is derived from an EMBL/GenBank/DDBJ whole genome shotgun (WGS) entry which is preliminary data.</text>
</comment>
<feature type="region of interest" description="Disordered" evidence="2">
    <location>
        <begin position="148"/>
        <end position="169"/>
    </location>
</feature>
<dbReference type="Proteomes" id="UP000077202">
    <property type="component" value="Unassembled WGS sequence"/>
</dbReference>
<evidence type="ECO:0000256" key="2">
    <source>
        <dbReference type="SAM" id="MobiDB-lite"/>
    </source>
</evidence>
<organism evidence="3 4">
    <name type="scientific">Marchantia polymorpha subsp. ruderalis</name>
    <dbReference type="NCBI Taxonomy" id="1480154"/>
    <lineage>
        <taxon>Eukaryota</taxon>
        <taxon>Viridiplantae</taxon>
        <taxon>Streptophyta</taxon>
        <taxon>Embryophyta</taxon>
        <taxon>Marchantiophyta</taxon>
        <taxon>Marchantiopsida</taxon>
        <taxon>Marchantiidae</taxon>
        <taxon>Marchantiales</taxon>
        <taxon>Marchantiaceae</taxon>
        <taxon>Marchantia</taxon>
    </lineage>
</organism>
<proteinExistence type="predicted"/>
<reference evidence="3" key="1">
    <citation type="submission" date="2016-03" db="EMBL/GenBank/DDBJ databases">
        <title>Mechanisms controlling the formation of the plant cell surface in tip-growing cells are functionally conserved among land plants.</title>
        <authorList>
            <person name="Honkanen S."/>
            <person name="Jones V.A."/>
            <person name="Morieri G."/>
            <person name="Champion C."/>
            <person name="Hetherington A.J."/>
            <person name="Kelly S."/>
            <person name="Saint-Marcoux D."/>
            <person name="Proust H."/>
            <person name="Prescott H."/>
            <person name="Dolan L."/>
        </authorList>
    </citation>
    <scope>NUCLEOTIDE SEQUENCE [LARGE SCALE GENOMIC DNA]</scope>
    <source>
        <tissue evidence="3">Whole gametophyte</tissue>
    </source>
</reference>
<accession>A0A176W8J6</accession>
<feature type="coiled-coil region" evidence="1">
    <location>
        <begin position="191"/>
        <end position="218"/>
    </location>
</feature>
<evidence type="ECO:0000313" key="3">
    <source>
        <dbReference type="EMBL" id="OAE29339.1"/>
    </source>
</evidence>
<keyword evidence="1" id="KW-0175">Coiled coil</keyword>
<dbReference type="EMBL" id="LVLJ01001475">
    <property type="protein sequence ID" value="OAE29339.1"/>
    <property type="molecule type" value="Genomic_DNA"/>
</dbReference>
<dbReference type="AlphaFoldDB" id="A0A176W8J6"/>
<evidence type="ECO:0000313" key="4">
    <source>
        <dbReference type="Proteomes" id="UP000077202"/>
    </source>
</evidence>
<sequence>MIYIDFTTTRIGDMALPKKSDKVRKLVPLKWAKVMGPCAGSDGNLLFEKSSLNLTRTEEFSYGSIFNSGRSGTNGWKIADYQHPKRRAIALGIMHILRPQRTTYVTAWQAGFFERVLKGLRVHWARIFYNLVWEKRFPREREILTAESSEWTEEEDNSRPSIPPQTTARGSVQVDFLPNREKQERRLMKRRKVVTDDKEDLTLRVRRAETEVEGIRQSRTRVRPKRKASRGLVVTEVSDSSVEKTVVVINNQCQIAV</sequence>
<protein>
    <submittedName>
        <fullName evidence="3">Uncharacterized protein</fullName>
    </submittedName>
</protein>
<evidence type="ECO:0000256" key="1">
    <source>
        <dbReference type="SAM" id="Coils"/>
    </source>
</evidence>
<keyword evidence="4" id="KW-1185">Reference proteome</keyword>